<feature type="transmembrane region" description="Helical" evidence="7">
    <location>
        <begin position="252"/>
        <end position="271"/>
    </location>
</feature>
<dbReference type="Proteomes" id="UP000243589">
    <property type="component" value="Unassembled WGS sequence"/>
</dbReference>
<comment type="subcellular location">
    <subcellularLocation>
        <location evidence="6">Cell membrane</location>
        <topology evidence="6">Multi-pass membrane protein</topology>
    </subcellularLocation>
    <subcellularLocation>
        <location evidence="1">Membrane</location>
        <topology evidence="1">Multi-pass membrane protein</topology>
    </subcellularLocation>
</comment>
<evidence type="ECO:0000313" key="9">
    <source>
        <dbReference type="Proteomes" id="UP000243589"/>
    </source>
</evidence>
<proteinExistence type="inferred from homology"/>
<keyword evidence="5 7" id="KW-0472">Membrane</keyword>
<evidence type="ECO:0000256" key="4">
    <source>
        <dbReference type="ARBA" id="ARBA00022989"/>
    </source>
</evidence>
<sequence>MTPLDFFTDLFNPQLAFLPRALAMAILAAALCGIVGTYVVLRGMSFIGDAVSHAVFPGLATAFVIGADLALGGSIAGLVTSLAVAVVSQLRRLREDSVIGVFLVAAFGLGIVIISRAPGYAGSLTDFLFGSLTGVPVRDLVIVAAVGAFIAVLLAVFHQQLVAVSLDREFAAVQGIRVFWIDMLLYVCVTLAVVFSIQTVGNILVLGLLITPAAAARMLTERLSVMFVLAPTIGAVSAFIGLWLSWTLDTPVGGTIVLVLTAVFCVAWLAAPRHGLIFRLRSA</sequence>
<keyword evidence="9" id="KW-1185">Reference proteome</keyword>
<accession>A0A150H7S1</accession>
<dbReference type="GO" id="GO:0010043">
    <property type="term" value="P:response to zinc ion"/>
    <property type="evidence" value="ECO:0007669"/>
    <property type="project" value="TreeGrafter"/>
</dbReference>
<dbReference type="PANTHER" id="PTHR30477">
    <property type="entry name" value="ABC-TRANSPORTER METAL-BINDING PROTEIN"/>
    <property type="match status" value="1"/>
</dbReference>
<feature type="transmembrane region" description="Helical" evidence="7">
    <location>
        <begin position="203"/>
        <end position="220"/>
    </location>
</feature>
<dbReference type="PANTHER" id="PTHR30477:SF13">
    <property type="entry name" value="IRON TRANSPORT SYSTEM MEMBRANE PROTEIN HI_0360-RELATED"/>
    <property type="match status" value="1"/>
</dbReference>
<dbReference type="PATRIC" id="fig|479117.4.peg.939"/>
<organism evidence="8 9">
    <name type="scientific">Brevibacterium ravenspurgense</name>
    <dbReference type="NCBI Taxonomy" id="479117"/>
    <lineage>
        <taxon>Bacteria</taxon>
        <taxon>Bacillati</taxon>
        <taxon>Actinomycetota</taxon>
        <taxon>Actinomycetes</taxon>
        <taxon>Micrococcales</taxon>
        <taxon>Brevibacteriaceae</taxon>
        <taxon>Brevibacterium</taxon>
    </lineage>
</organism>
<feature type="transmembrane region" description="Helical" evidence="7">
    <location>
        <begin position="178"/>
        <end position="197"/>
    </location>
</feature>
<dbReference type="Gene3D" id="1.10.3470.10">
    <property type="entry name" value="ABC transporter involved in vitamin B12 uptake, BtuC"/>
    <property type="match status" value="1"/>
</dbReference>
<evidence type="ECO:0000256" key="1">
    <source>
        <dbReference type="ARBA" id="ARBA00004141"/>
    </source>
</evidence>
<feature type="transmembrane region" description="Helical" evidence="7">
    <location>
        <begin position="61"/>
        <end position="86"/>
    </location>
</feature>
<keyword evidence="6" id="KW-0813">Transport</keyword>
<evidence type="ECO:0000256" key="3">
    <source>
        <dbReference type="ARBA" id="ARBA00022692"/>
    </source>
</evidence>
<keyword evidence="3 6" id="KW-0812">Transmembrane</keyword>
<name>A0A150H7S1_9MICO</name>
<dbReference type="SUPFAM" id="SSF81345">
    <property type="entry name" value="ABC transporter involved in vitamin B12 uptake, BtuC"/>
    <property type="match status" value="1"/>
</dbReference>
<comment type="caution">
    <text evidence="8">The sequence shown here is derived from an EMBL/GenBank/DDBJ whole genome shotgun (WGS) entry which is preliminary data.</text>
</comment>
<comment type="similarity">
    <text evidence="2 6">Belongs to the ABC-3 integral membrane protein family.</text>
</comment>
<evidence type="ECO:0000313" key="8">
    <source>
        <dbReference type="EMBL" id="KXZ57908.1"/>
    </source>
</evidence>
<evidence type="ECO:0000256" key="7">
    <source>
        <dbReference type="SAM" id="Phobius"/>
    </source>
</evidence>
<dbReference type="Pfam" id="PF00950">
    <property type="entry name" value="ABC-3"/>
    <property type="match status" value="1"/>
</dbReference>
<feature type="transmembrane region" description="Helical" evidence="7">
    <location>
        <begin position="98"/>
        <end position="117"/>
    </location>
</feature>
<evidence type="ECO:0000256" key="5">
    <source>
        <dbReference type="ARBA" id="ARBA00023136"/>
    </source>
</evidence>
<dbReference type="CDD" id="cd06550">
    <property type="entry name" value="TM_ABC_iron-siderophores_like"/>
    <property type="match status" value="1"/>
</dbReference>
<evidence type="ECO:0000256" key="2">
    <source>
        <dbReference type="ARBA" id="ARBA00008034"/>
    </source>
</evidence>
<reference evidence="8 9" key="1">
    <citation type="submission" date="2016-01" db="EMBL/GenBank/DDBJ databases">
        <title>Use of Whole Genome Sequencing to ascertain that Brevibacterium massiliense (Roux, Raoult 2009) is a later heterotypic synonym of Brevibacterium ravenspurgense (Mages 2008).</title>
        <authorList>
            <person name="Bernier A.-M."/>
            <person name="Burdz T."/>
            <person name="Huynh C."/>
            <person name="Pachecho A.L."/>
            <person name="Wiebe D."/>
            <person name="Bonner C."/>
            <person name="Bernard K."/>
        </authorList>
    </citation>
    <scope>NUCLEOTIDE SEQUENCE [LARGE SCALE GENOMIC DNA]</scope>
    <source>
        <strain evidence="8 9">CCUG56047</strain>
    </source>
</reference>
<dbReference type="InterPro" id="IPR022392">
    <property type="entry name" value="Anch_rpt-typ_ABC_trnsprt_perm"/>
</dbReference>
<dbReference type="NCBIfam" id="TIGR03770">
    <property type="entry name" value="anch_rpt_perm"/>
    <property type="match status" value="1"/>
</dbReference>
<dbReference type="InterPro" id="IPR037294">
    <property type="entry name" value="ABC_BtuC-like"/>
</dbReference>
<dbReference type="RefSeq" id="WP_062020772.1">
    <property type="nucleotide sequence ID" value="NZ_LQQC01000010.1"/>
</dbReference>
<dbReference type="GO" id="GO:0055085">
    <property type="term" value="P:transmembrane transport"/>
    <property type="evidence" value="ECO:0007669"/>
    <property type="project" value="InterPro"/>
</dbReference>
<feature type="transmembrane region" description="Helical" evidence="7">
    <location>
        <begin position="137"/>
        <end position="157"/>
    </location>
</feature>
<dbReference type="EMBL" id="LQQC01000010">
    <property type="protein sequence ID" value="KXZ57908.1"/>
    <property type="molecule type" value="Genomic_DNA"/>
</dbReference>
<feature type="transmembrane region" description="Helical" evidence="7">
    <location>
        <begin position="227"/>
        <end position="246"/>
    </location>
</feature>
<dbReference type="InterPro" id="IPR001626">
    <property type="entry name" value="ABC_TroCD"/>
</dbReference>
<dbReference type="GO" id="GO:0043190">
    <property type="term" value="C:ATP-binding cassette (ABC) transporter complex"/>
    <property type="evidence" value="ECO:0007669"/>
    <property type="project" value="InterPro"/>
</dbReference>
<protein>
    <submittedName>
        <fullName evidence="8">Manganese transport system membrane protein MntB</fullName>
    </submittedName>
</protein>
<gene>
    <name evidence="8" type="primary">mntB_3</name>
    <name evidence="8" type="ORF">Bravens_00939</name>
</gene>
<dbReference type="AlphaFoldDB" id="A0A150H7S1"/>
<feature type="transmembrane region" description="Helical" evidence="7">
    <location>
        <begin position="21"/>
        <end position="41"/>
    </location>
</feature>
<keyword evidence="4 7" id="KW-1133">Transmembrane helix</keyword>
<evidence type="ECO:0000256" key="6">
    <source>
        <dbReference type="RuleBase" id="RU003943"/>
    </source>
</evidence>